<dbReference type="InterPro" id="IPR001789">
    <property type="entry name" value="Sig_transdc_resp-reg_receiver"/>
</dbReference>
<dbReference type="PROSITE" id="PS50110">
    <property type="entry name" value="RESPONSE_REGULATORY"/>
    <property type="match status" value="1"/>
</dbReference>
<protein>
    <submittedName>
        <fullName evidence="4">DNA-binding response regulator KdpE</fullName>
    </submittedName>
</protein>
<proteinExistence type="predicted"/>
<dbReference type="AlphaFoldDB" id="A0A4V1L572"/>
<dbReference type="EMBL" id="RDSM01000003">
    <property type="protein sequence ID" value="RXH54754.1"/>
    <property type="molecule type" value="Genomic_DNA"/>
</dbReference>
<gene>
    <name evidence="4" type="ORF">GRAN_3858</name>
</gene>
<sequence length="69" mass="7716">MKLKKILVVDDDPEMRLALKIRLRANNYEVEAAEDGVSAIAEARRRQPDLILLDLGLPAGDGFTVLERL</sequence>
<comment type="caution">
    <text evidence="4">The sequence shown here is derived from an EMBL/GenBank/DDBJ whole genome shotgun (WGS) entry which is preliminary data.</text>
</comment>
<reference evidence="4 5" key="1">
    <citation type="submission" date="2018-11" db="EMBL/GenBank/DDBJ databases">
        <authorList>
            <person name="Mardanov A.V."/>
            <person name="Ravin N.V."/>
            <person name="Dedysh S.N."/>
        </authorList>
    </citation>
    <scope>NUCLEOTIDE SEQUENCE [LARGE SCALE GENOMIC DNA]</scope>
    <source>
        <strain evidence="4 5">AF10</strain>
    </source>
</reference>
<dbReference type="InterPro" id="IPR050595">
    <property type="entry name" value="Bact_response_regulator"/>
</dbReference>
<dbReference type="PANTHER" id="PTHR44591">
    <property type="entry name" value="STRESS RESPONSE REGULATOR PROTEIN 1"/>
    <property type="match status" value="1"/>
</dbReference>
<dbReference type="GO" id="GO:0003677">
    <property type="term" value="F:DNA binding"/>
    <property type="evidence" value="ECO:0007669"/>
    <property type="project" value="UniProtKB-KW"/>
</dbReference>
<keyword evidence="5" id="KW-1185">Reference proteome</keyword>
<feature type="domain" description="Response regulatory" evidence="3">
    <location>
        <begin position="5"/>
        <end position="69"/>
    </location>
</feature>
<dbReference type="Proteomes" id="UP000289437">
    <property type="component" value="Unassembled WGS sequence"/>
</dbReference>
<organism evidence="4 5">
    <name type="scientific">Granulicella sibirica</name>
    <dbReference type="NCBI Taxonomy" id="2479048"/>
    <lineage>
        <taxon>Bacteria</taxon>
        <taxon>Pseudomonadati</taxon>
        <taxon>Acidobacteriota</taxon>
        <taxon>Terriglobia</taxon>
        <taxon>Terriglobales</taxon>
        <taxon>Acidobacteriaceae</taxon>
        <taxon>Granulicella</taxon>
    </lineage>
</organism>
<accession>A0A4V1L572</accession>
<dbReference type="InterPro" id="IPR011006">
    <property type="entry name" value="CheY-like_superfamily"/>
</dbReference>
<evidence type="ECO:0000256" key="1">
    <source>
        <dbReference type="ARBA" id="ARBA00022553"/>
    </source>
</evidence>
<dbReference type="Pfam" id="PF00072">
    <property type="entry name" value="Response_reg"/>
    <property type="match status" value="1"/>
</dbReference>
<dbReference type="Gene3D" id="3.40.50.2300">
    <property type="match status" value="1"/>
</dbReference>
<dbReference type="OrthoDB" id="123403at2"/>
<keyword evidence="1 2" id="KW-0597">Phosphoprotein</keyword>
<feature type="modified residue" description="4-aspartylphosphate" evidence="2">
    <location>
        <position position="54"/>
    </location>
</feature>
<evidence type="ECO:0000313" key="4">
    <source>
        <dbReference type="EMBL" id="RXH54754.1"/>
    </source>
</evidence>
<evidence type="ECO:0000256" key="2">
    <source>
        <dbReference type="PROSITE-ProRule" id="PRU00169"/>
    </source>
</evidence>
<dbReference type="SUPFAM" id="SSF52172">
    <property type="entry name" value="CheY-like"/>
    <property type="match status" value="1"/>
</dbReference>
<name>A0A4V1L572_9BACT</name>
<keyword evidence="4" id="KW-0238">DNA-binding</keyword>
<dbReference type="GO" id="GO:0000160">
    <property type="term" value="P:phosphorelay signal transduction system"/>
    <property type="evidence" value="ECO:0007669"/>
    <property type="project" value="InterPro"/>
</dbReference>
<dbReference type="PANTHER" id="PTHR44591:SF23">
    <property type="entry name" value="CHEY SUBFAMILY"/>
    <property type="match status" value="1"/>
</dbReference>
<dbReference type="RefSeq" id="WP_128914494.1">
    <property type="nucleotide sequence ID" value="NZ_RDSM01000003.1"/>
</dbReference>
<evidence type="ECO:0000259" key="3">
    <source>
        <dbReference type="PROSITE" id="PS50110"/>
    </source>
</evidence>
<evidence type="ECO:0000313" key="5">
    <source>
        <dbReference type="Proteomes" id="UP000289437"/>
    </source>
</evidence>
<reference evidence="5" key="2">
    <citation type="submission" date="2019-02" db="EMBL/GenBank/DDBJ databases">
        <title>Granulicella sibirica sp. nov., a psychrotolerant acidobacterium isolated from an organic soil layer in forested tundra, West Siberia.</title>
        <authorList>
            <person name="Oshkin I.Y."/>
            <person name="Kulichevskaya I.S."/>
            <person name="Rijpstra W.I.C."/>
            <person name="Sinninghe Damste J.S."/>
            <person name="Rakitin A.L."/>
            <person name="Ravin N.V."/>
            <person name="Dedysh S.N."/>
        </authorList>
    </citation>
    <scope>NUCLEOTIDE SEQUENCE [LARGE SCALE GENOMIC DNA]</scope>
    <source>
        <strain evidence="5">AF10</strain>
    </source>
</reference>